<accession>A0A9E2KCL0</accession>
<evidence type="ECO:0000313" key="2">
    <source>
        <dbReference type="Proteomes" id="UP000824229"/>
    </source>
</evidence>
<organism evidence="1 2">
    <name type="scientific">Candidatus Cellulosilyticum pullistercoris</name>
    <dbReference type="NCBI Taxonomy" id="2838521"/>
    <lineage>
        <taxon>Bacteria</taxon>
        <taxon>Bacillati</taxon>
        <taxon>Bacillota</taxon>
        <taxon>Clostridia</taxon>
        <taxon>Lachnospirales</taxon>
        <taxon>Cellulosilyticaceae</taxon>
        <taxon>Cellulosilyticum</taxon>
    </lineage>
</organism>
<sequence>MRECKRCLIRDLDEKAEFKTMFTYIAQLDEEIKADAISYEQRLSRCKSCDSLINGMCKHCGCFVEMRAAILTNSCPNKKW</sequence>
<dbReference type="EMBL" id="JAHLFQ010000101">
    <property type="protein sequence ID" value="MBU3804042.1"/>
    <property type="molecule type" value="Genomic_DNA"/>
</dbReference>
<dbReference type="Pfam" id="PF19668">
    <property type="entry name" value="DUF6171"/>
    <property type="match status" value="1"/>
</dbReference>
<evidence type="ECO:0000313" key="1">
    <source>
        <dbReference type="EMBL" id="MBU3804042.1"/>
    </source>
</evidence>
<protein>
    <submittedName>
        <fullName evidence="1">Uncharacterized protein</fullName>
    </submittedName>
</protein>
<name>A0A9E2KCL0_9FIRM</name>
<reference evidence="1" key="1">
    <citation type="journal article" date="2021" name="PeerJ">
        <title>Extensive microbial diversity within the chicken gut microbiome revealed by metagenomics and culture.</title>
        <authorList>
            <person name="Gilroy R."/>
            <person name="Ravi A."/>
            <person name="Getino M."/>
            <person name="Pursley I."/>
            <person name="Horton D.L."/>
            <person name="Alikhan N.F."/>
            <person name="Baker D."/>
            <person name="Gharbi K."/>
            <person name="Hall N."/>
            <person name="Watson M."/>
            <person name="Adriaenssens E.M."/>
            <person name="Foster-Nyarko E."/>
            <person name="Jarju S."/>
            <person name="Secka A."/>
            <person name="Antonio M."/>
            <person name="Oren A."/>
            <person name="Chaudhuri R.R."/>
            <person name="La Ragione R."/>
            <person name="Hildebrand F."/>
            <person name="Pallen M.J."/>
        </authorList>
    </citation>
    <scope>NUCLEOTIDE SEQUENCE</scope>
    <source>
        <strain evidence="1">B5-657</strain>
    </source>
</reference>
<dbReference type="Proteomes" id="UP000824229">
    <property type="component" value="Unassembled WGS sequence"/>
</dbReference>
<dbReference type="InterPro" id="IPR046169">
    <property type="entry name" value="DUF6171"/>
</dbReference>
<proteinExistence type="predicted"/>
<gene>
    <name evidence="1" type="ORF">H9872_04715</name>
</gene>
<comment type="caution">
    <text evidence="1">The sequence shown here is derived from an EMBL/GenBank/DDBJ whole genome shotgun (WGS) entry which is preliminary data.</text>
</comment>
<reference evidence="1" key="2">
    <citation type="submission" date="2021-04" db="EMBL/GenBank/DDBJ databases">
        <authorList>
            <person name="Gilroy R."/>
        </authorList>
    </citation>
    <scope>NUCLEOTIDE SEQUENCE</scope>
    <source>
        <strain evidence="1">B5-657</strain>
    </source>
</reference>
<dbReference type="AlphaFoldDB" id="A0A9E2KCL0"/>